<accession>A0ABU2NRM1</accession>
<protein>
    <submittedName>
        <fullName evidence="1">Uncharacterized protein</fullName>
    </submittedName>
</protein>
<keyword evidence="2" id="KW-1185">Reference proteome</keyword>
<dbReference type="EMBL" id="JAVREQ010000009">
    <property type="protein sequence ID" value="MDT0379634.1"/>
    <property type="molecule type" value="Genomic_DNA"/>
</dbReference>
<sequence>MRTALRTLEGLLLDGGGRTARRNAWQAVLEDRSRARARAEAERLLTAMPTPGTALRPVAAPRPAIAAAPQAVSQAGAGALQHG</sequence>
<evidence type="ECO:0000313" key="2">
    <source>
        <dbReference type="Proteomes" id="UP001183414"/>
    </source>
</evidence>
<reference evidence="2" key="1">
    <citation type="submission" date="2023-07" db="EMBL/GenBank/DDBJ databases">
        <title>30 novel species of actinomycetes from the DSMZ collection.</title>
        <authorList>
            <person name="Nouioui I."/>
        </authorList>
    </citation>
    <scope>NUCLEOTIDE SEQUENCE [LARGE SCALE GENOMIC DNA]</scope>
    <source>
        <strain evidence="2">DSM 42041</strain>
    </source>
</reference>
<evidence type="ECO:0000313" key="1">
    <source>
        <dbReference type="EMBL" id="MDT0379634.1"/>
    </source>
</evidence>
<dbReference type="Proteomes" id="UP001183414">
    <property type="component" value="Unassembled WGS sequence"/>
</dbReference>
<organism evidence="1 2">
    <name type="scientific">Streptomyces hazeniae</name>
    <dbReference type="NCBI Taxonomy" id="3075538"/>
    <lineage>
        <taxon>Bacteria</taxon>
        <taxon>Bacillati</taxon>
        <taxon>Actinomycetota</taxon>
        <taxon>Actinomycetes</taxon>
        <taxon>Kitasatosporales</taxon>
        <taxon>Streptomycetaceae</taxon>
        <taxon>Streptomyces</taxon>
    </lineage>
</organism>
<name>A0ABU2NRM1_9ACTN</name>
<proteinExistence type="predicted"/>
<comment type="caution">
    <text evidence="1">The sequence shown here is derived from an EMBL/GenBank/DDBJ whole genome shotgun (WGS) entry which is preliminary data.</text>
</comment>
<gene>
    <name evidence="1" type="ORF">RM572_12745</name>
</gene>
<dbReference type="RefSeq" id="WP_311673464.1">
    <property type="nucleotide sequence ID" value="NZ_JAVREQ010000009.1"/>
</dbReference>